<feature type="compositionally biased region" description="Low complexity" evidence="8">
    <location>
        <begin position="403"/>
        <end position="424"/>
    </location>
</feature>
<feature type="region of interest" description="Disordered" evidence="8">
    <location>
        <begin position="680"/>
        <end position="723"/>
    </location>
</feature>
<gene>
    <name evidence="10" type="ORF">BESB_016890</name>
</gene>
<keyword evidence="2 7" id="KW-0645">Protease</keyword>
<feature type="compositionally biased region" description="Basic and acidic residues" evidence="8">
    <location>
        <begin position="280"/>
        <end position="290"/>
    </location>
</feature>
<keyword evidence="3 7" id="KW-0378">Hydrolase</keyword>
<dbReference type="AlphaFoldDB" id="A0A2A9M7V6"/>
<comment type="caution">
    <text evidence="10">The sequence shown here is derived from an EMBL/GenBank/DDBJ whole genome shotgun (WGS) entry which is preliminary data.</text>
</comment>
<evidence type="ECO:0000256" key="1">
    <source>
        <dbReference type="ARBA" id="ARBA00011073"/>
    </source>
</evidence>
<feature type="compositionally biased region" description="Polar residues" evidence="8">
    <location>
        <begin position="143"/>
        <end position="154"/>
    </location>
</feature>
<dbReference type="PANTHER" id="PTHR43806:SF11">
    <property type="entry name" value="CEREVISIN-RELATED"/>
    <property type="match status" value="1"/>
</dbReference>
<evidence type="ECO:0000256" key="7">
    <source>
        <dbReference type="PROSITE-ProRule" id="PRU01240"/>
    </source>
</evidence>
<dbReference type="PROSITE" id="PS00138">
    <property type="entry name" value="SUBTILASE_SER"/>
    <property type="match status" value="1"/>
</dbReference>
<feature type="compositionally biased region" description="Basic and acidic residues" evidence="8">
    <location>
        <begin position="132"/>
        <end position="142"/>
    </location>
</feature>
<name>A0A2A9M7V6_BESBE</name>
<dbReference type="Pfam" id="PF00082">
    <property type="entry name" value="Peptidase_S8"/>
    <property type="match status" value="1"/>
</dbReference>
<dbReference type="RefSeq" id="XP_029216380.1">
    <property type="nucleotide sequence ID" value="XM_029360404.1"/>
</dbReference>
<evidence type="ECO:0000256" key="8">
    <source>
        <dbReference type="SAM" id="MobiDB-lite"/>
    </source>
</evidence>
<feature type="active site" description="Charge relay system" evidence="7">
    <location>
        <position position="855"/>
    </location>
</feature>
<feature type="compositionally biased region" description="Low complexity" evidence="8">
    <location>
        <begin position="436"/>
        <end position="446"/>
    </location>
</feature>
<dbReference type="InterPro" id="IPR015500">
    <property type="entry name" value="Peptidase_S8_subtilisin-rel"/>
</dbReference>
<feature type="active site" description="Charge relay system" evidence="7">
    <location>
        <position position="788"/>
    </location>
</feature>
<proteinExistence type="inferred from homology"/>
<keyword evidence="4 7" id="KW-0720">Serine protease</keyword>
<evidence type="ECO:0000313" key="11">
    <source>
        <dbReference type="Proteomes" id="UP000224006"/>
    </source>
</evidence>
<feature type="compositionally biased region" description="Polar residues" evidence="8">
    <location>
        <begin position="636"/>
        <end position="646"/>
    </location>
</feature>
<dbReference type="EMBL" id="NWUJ01000011">
    <property type="protein sequence ID" value="PFH32371.1"/>
    <property type="molecule type" value="Genomic_DNA"/>
</dbReference>
<feature type="region of interest" description="Disordered" evidence="8">
    <location>
        <begin position="508"/>
        <end position="532"/>
    </location>
</feature>
<feature type="active site" description="Charge relay system" evidence="7">
    <location>
        <position position="1031"/>
    </location>
</feature>
<dbReference type="InterPro" id="IPR036852">
    <property type="entry name" value="Peptidase_S8/S53_dom_sf"/>
</dbReference>
<dbReference type="STRING" id="94643.A0A2A9M7V6"/>
<dbReference type="SUPFAM" id="SSF52743">
    <property type="entry name" value="Subtilisin-like"/>
    <property type="match status" value="1"/>
</dbReference>
<dbReference type="Gene3D" id="3.40.50.200">
    <property type="entry name" value="Peptidase S8/S53 domain"/>
    <property type="match status" value="1"/>
</dbReference>
<evidence type="ECO:0000313" key="10">
    <source>
        <dbReference type="EMBL" id="PFH32371.1"/>
    </source>
</evidence>
<feature type="region of interest" description="Disordered" evidence="8">
    <location>
        <begin position="603"/>
        <end position="664"/>
    </location>
</feature>
<dbReference type="Proteomes" id="UP000224006">
    <property type="component" value="Chromosome X"/>
</dbReference>
<evidence type="ECO:0000256" key="5">
    <source>
        <dbReference type="ARBA" id="ARBA00023529"/>
    </source>
</evidence>
<reference evidence="10 11" key="1">
    <citation type="submission" date="2017-09" db="EMBL/GenBank/DDBJ databases">
        <title>Genome sequencing of Besnoitia besnoiti strain Bb-Ger1.</title>
        <authorList>
            <person name="Schares G."/>
            <person name="Venepally P."/>
            <person name="Lorenzi H.A."/>
        </authorList>
    </citation>
    <scope>NUCLEOTIDE SEQUENCE [LARGE SCALE GENOMIC DNA]</scope>
    <source>
        <strain evidence="10 11">Bb-Ger1</strain>
    </source>
</reference>
<evidence type="ECO:0000259" key="9">
    <source>
        <dbReference type="Pfam" id="PF00082"/>
    </source>
</evidence>
<feature type="compositionally biased region" description="Basic and acidic residues" evidence="8">
    <location>
        <begin position="651"/>
        <end position="661"/>
    </location>
</feature>
<evidence type="ECO:0000256" key="4">
    <source>
        <dbReference type="ARBA" id="ARBA00022825"/>
    </source>
</evidence>
<comment type="catalytic activity">
    <reaction evidence="5">
        <text>Hydrolysis of proteins with broad specificity for peptide bonds, and a preference for a large uncharged residue in P1. Hydrolyzes peptide amides.</text>
        <dbReference type="EC" id="3.4.21.62"/>
    </reaction>
</comment>
<dbReference type="InterPro" id="IPR050131">
    <property type="entry name" value="Peptidase_S8_subtilisin-like"/>
</dbReference>
<dbReference type="KEGG" id="bbes:BESB_016890"/>
<feature type="compositionally biased region" description="Basic and acidic residues" evidence="8">
    <location>
        <begin position="610"/>
        <end position="619"/>
    </location>
</feature>
<comment type="similarity">
    <text evidence="1 7">Belongs to the peptidase S8 family.</text>
</comment>
<dbReference type="InterPro" id="IPR000209">
    <property type="entry name" value="Peptidase_S8/S53_dom"/>
</dbReference>
<dbReference type="OrthoDB" id="330552at2759"/>
<feature type="compositionally biased region" description="Basic and acidic residues" evidence="8">
    <location>
        <begin position="318"/>
        <end position="339"/>
    </location>
</feature>
<evidence type="ECO:0000256" key="2">
    <source>
        <dbReference type="ARBA" id="ARBA00022670"/>
    </source>
</evidence>
<accession>A0A2A9M7V6</accession>
<dbReference type="VEuPathDB" id="ToxoDB:BESB_016890"/>
<feature type="compositionally biased region" description="Basic and acidic residues" evidence="8">
    <location>
        <begin position="515"/>
        <end position="529"/>
    </location>
</feature>
<feature type="region of interest" description="Disordered" evidence="8">
    <location>
        <begin position="1092"/>
        <end position="1140"/>
    </location>
</feature>
<dbReference type="GO" id="GO:0004252">
    <property type="term" value="F:serine-type endopeptidase activity"/>
    <property type="evidence" value="ECO:0007669"/>
    <property type="project" value="UniProtKB-UniRule"/>
</dbReference>
<dbReference type="EC" id="3.4.21.62" evidence="6"/>
<sequence length="1140" mass="121985">MTKAAFTARGQTLGGRATPGCCLSRLRRGFRAAGLRTHVFLLYFAIVLFSRDRSCAVELPSSDRPASTHGEADTAEGSRLLEAFDAQRRPSSGGESKIGAGPPKESLHSEGTRQAASGASRLLGETSQGTEDASRPEERQENFETPASTENATDTLNHNILILCGRSSCTKKALETATRDAMEQAANARFLSNSEALAADRGRSPEMFRRHPPHLADPPYGTGRRTPQTKLQELYVQGPDEEQQEPRESAEKEAWAAAFKKVPPVFRVSVFVGEELRKLADEEDQREATGSRRTVADTSETVLNSHGRLRTGAEEGEGDARAERKGRSSETAEEREGQGKKAQTPESAHLPQAPEQSEPTTEDSRGNRDGFLSSGHSPAFPWVDISRLFQSWPYTLFSRDSRPPFSASPSSFLPAAAPAPATDASEPHRYLQGARSAASSSSAAPHPHAKTAEAGTRQAGDAGDQSQPQAALQQKRRETQGRGFDGSAITQVRYVLWDKASGSEAAASASAFHGAGEDASHSGDGREAGKGQMRKQSESVCVVEGATLHHLLCEVVRLQDCSSVIDPQVFAAYLEQSPCVKAVGFDRQASPYVVEEETKLLRFPRPRSPTHAEGRRSPEEPVAGRGSAPQPAEVSASANLSGSAPTLASVRPDEAHPDAGDSKTSIDLILPFMGFVDSSAKERQRGQARGGSTKTVEGTEGDPGTPDGDDAKQAGQLGERDSRRRIDPWSRLLDRFKSLPNDPLFSWIPQWELLNEAAGVDANAAWRRTKGGSGTIEEQPANTVALVDFGFELRHEDLWHQWWRNSQVGAKTGTAEWPDNCEDGIDNDENGYVDDCFGFSFADAGGSQQSLAGKHGTAVASQCCAGTNNARGIAAVGWNLRPMALRVDGSYSQIAEAVNYAADKGVKVINLSLGGPASPVLRHVVEAADKRNITLVVAAGNHRCDLAHIEQRGCQAEDGSEKGYPASYSDSFLNIISVGATDKDGNIAPFSNFDSSPSHSRVQVMAPGREVPSCSDRKRGADEYLAVSGTSFSSPIVAGIVGLVQLERPDLSPHTIRALIVNSCKGVPNTALPSVCQCGGLVSAERALRLAGVGRKREPRDLDSPAGQTPGGKRERRGNPDQPRGASQATEEGGRYADKL</sequence>
<organism evidence="10 11">
    <name type="scientific">Besnoitia besnoiti</name>
    <name type="common">Apicomplexan protozoan</name>
    <dbReference type="NCBI Taxonomy" id="94643"/>
    <lineage>
        <taxon>Eukaryota</taxon>
        <taxon>Sar</taxon>
        <taxon>Alveolata</taxon>
        <taxon>Apicomplexa</taxon>
        <taxon>Conoidasida</taxon>
        <taxon>Coccidia</taxon>
        <taxon>Eucoccidiorida</taxon>
        <taxon>Eimeriorina</taxon>
        <taxon>Sarcocystidae</taxon>
        <taxon>Besnoitia</taxon>
    </lineage>
</organism>
<feature type="domain" description="Peptidase S8/S53" evidence="9">
    <location>
        <begin position="783"/>
        <end position="1064"/>
    </location>
</feature>
<dbReference type="GO" id="GO:0006508">
    <property type="term" value="P:proteolysis"/>
    <property type="evidence" value="ECO:0007669"/>
    <property type="project" value="UniProtKB-KW"/>
</dbReference>
<dbReference type="GeneID" id="40306750"/>
<protein>
    <recommendedName>
        <fullName evidence="6">subtilisin</fullName>
        <ecNumber evidence="6">3.4.21.62</ecNumber>
    </recommendedName>
</protein>
<evidence type="ECO:0000256" key="3">
    <source>
        <dbReference type="ARBA" id="ARBA00022801"/>
    </source>
</evidence>
<feature type="region of interest" description="Disordered" evidence="8">
    <location>
        <begin position="86"/>
        <end position="154"/>
    </location>
</feature>
<feature type="region of interest" description="Disordered" evidence="8">
    <location>
        <begin position="280"/>
        <end position="373"/>
    </location>
</feature>
<dbReference type="PROSITE" id="PS51892">
    <property type="entry name" value="SUBTILASE"/>
    <property type="match status" value="1"/>
</dbReference>
<dbReference type="PANTHER" id="PTHR43806">
    <property type="entry name" value="PEPTIDASE S8"/>
    <property type="match status" value="1"/>
</dbReference>
<keyword evidence="11" id="KW-1185">Reference proteome</keyword>
<dbReference type="InterPro" id="IPR023828">
    <property type="entry name" value="Peptidase_S8_Ser-AS"/>
</dbReference>
<dbReference type="PRINTS" id="PR00723">
    <property type="entry name" value="SUBTILISIN"/>
</dbReference>
<feature type="region of interest" description="Disordered" evidence="8">
    <location>
        <begin position="401"/>
        <end position="484"/>
    </location>
</feature>
<feature type="region of interest" description="Disordered" evidence="8">
    <location>
        <begin position="205"/>
        <end position="226"/>
    </location>
</feature>
<evidence type="ECO:0000256" key="6">
    <source>
        <dbReference type="ARBA" id="ARBA00023619"/>
    </source>
</evidence>